<dbReference type="Proteomes" id="UP000824120">
    <property type="component" value="Chromosome 3"/>
</dbReference>
<dbReference type="OrthoDB" id="1920785at2759"/>
<accession>A0A9J5ZWT5</accession>
<organism evidence="1 2">
    <name type="scientific">Solanum commersonii</name>
    <name type="common">Commerson's wild potato</name>
    <name type="synonym">Commerson's nightshade</name>
    <dbReference type="NCBI Taxonomy" id="4109"/>
    <lineage>
        <taxon>Eukaryota</taxon>
        <taxon>Viridiplantae</taxon>
        <taxon>Streptophyta</taxon>
        <taxon>Embryophyta</taxon>
        <taxon>Tracheophyta</taxon>
        <taxon>Spermatophyta</taxon>
        <taxon>Magnoliopsida</taxon>
        <taxon>eudicotyledons</taxon>
        <taxon>Gunneridae</taxon>
        <taxon>Pentapetalae</taxon>
        <taxon>asterids</taxon>
        <taxon>lamiids</taxon>
        <taxon>Solanales</taxon>
        <taxon>Solanaceae</taxon>
        <taxon>Solanoideae</taxon>
        <taxon>Solaneae</taxon>
        <taxon>Solanum</taxon>
    </lineage>
</organism>
<protein>
    <submittedName>
        <fullName evidence="1">Uncharacterized protein</fullName>
    </submittedName>
</protein>
<evidence type="ECO:0000313" key="2">
    <source>
        <dbReference type="Proteomes" id="UP000824120"/>
    </source>
</evidence>
<proteinExistence type="predicted"/>
<name>A0A9J5ZWT5_SOLCO</name>
<comment type="caution">
    <text evidence="1">The sequence shown here is derived from an EMBL/GenBank/DDBJ whole genome shotgun (WGS) entry which is preliminary data.</text>
</comment>
<dbReference type="InterPro" id="IPR009902">
    <property type="entry name" value="DUF1442"/>
</dbReference>
<dbReference type="PANTHER" id="PTHR33593:SF13">
    <property type="entry name" value="S-ADENOSYL-L-METHIONINE-DEPENDENT METHYLTRANSFERASE"/>
    <property type="match status" value="1"/>
</dbReference>
<dbReference type="EMBL" id="JACXVP010000003">
    <property type="protein sequence ID" value="KAG5616688.1"/>
    <property type="molecule type" value="Genomic_DNA"/>
</dbReference>
<dbReference type="Pfam" id="PF07279">
    <property type="entry name" value="DUF1442"/>
    <property type="match status" value="2"/>
</dbReference>
<reference evidence="1 2" key="1">
    <citation type="submission" date="2020-09" db="EMBL/GenBank/DDBJ databases">
        <title>De no assembly of potato wild relative species, Solanum commersonii.</title>
        <authorList>
            <person name="Cho K."/>
        </authorList>
    </citation>
    <scope>NUCLEOTIDE SEQUENCE [LARGE SCALE GENOMIC DNA]</scope>
    <source>
        <strain evidence="1">LZ3.2</strain>
        <tissue evidence="1">Leaf</tissue>
    </source>
</reference>
<sequence length="400" mass="43457">MACWSAENATKAYLRAIKMGKSAKEPEMAEFISALAAGNNAQLMVVACAGAVDPATVLALVVAAHQTGGRVISIIGSACQLIQSIESLGYNSRYVEFVTGDVNTLLMSDYREADFVLIDCNLNNCEGILQRARMMGENVSVLGYNALCMDSWKCQSFNAHLLPIGEGLLVTSNKTAKKRGNLGVSGKKSKWIVKVDKCTGEEHGKRANEPNGAEFISALAAGNNAQIMVVACANVADSTTLALVAAAQQTRGRVICILRGIEELHLSKMALGTNSSHLEFVVAKSQTLQMLLPNYYKDADFIAVDCNIQNHEEILGSLRKSRRDKSTIVLGYNAFCKESWKSSPLRTQLLPIGEGLLLTRIAAKMKVDTDCGHWIVKVDKCTGEEHVYRVKSPRRRVVEA</sequence>
<dbReference type="PANTHER" id="PTHR33593">
    <property type="entry name" value="DUF1442 FAMILY PROTEIN"/>
    <property type="match status" value="1"/>
</dbReference>
<keyword evidence="2" id="KW-1185">Reference proteome</keyword>
<evidence type="ECO:0000313" key="1">
    <source>
        <dbReference type="EMBL" id="KAG5616688.1"/>
    </source>
</evidence>
<gene>
    <name evidence="1" type="ORF">H5410_016512</name>
</gene>
<dbReference type="AlphaFoldDB" id="A0A9J5ZWT5"/>